<name>A0ACB9KJP6_BAUVA</name>
<evidence type="ECO:0000313" key="1">
    <source>
        <dbReference type="EMBL" id="KAI4297441.1"/>
    </source>
</evidence>
<reference evidence="1 2" key="1">
    <citation type="journal article" date="2022" name="DNA Res.">
        <title>Chromosomal-level genome assembly of the orchid tree Bauhinia variegata (Leguminosae; Cercidoideae) supports the allotetraploid origin hypothesis of Bauhinia.</title>
        <authorList>
            <person name="Zhong Y."/>
            <person name="Chen Y."/>
            <person name="Zheng D."/>
            <person name="Pang J."/>
            <person name="Liu Y."/>
            <person name="Luo S."/>
            <person name="Meng S."/>
            <person name="Qian L."/>
            <person name="Wei D."/>
            <person name="Dai S."/>
            <person name="Zhou R."/>
        </authorList>
    </citation>
    <scope>NUCLEOTIDE SEQUENCE [LARGE SCALE GENOMIC DNA]</scope>
    <source>
        <strain evidence="1">BV-YZ2020</strain>
    </source>
</reference>
<dbReference type="EMBL" id="CM039439">
    <property type="protein sequence ID" value="KAI4297441.1"/>
    <property type="molecule type" value="Genomic_DNA"/>
</dbReference>
<comment type="caution">
    <text evidence="1">The sequence shown here is derived from an EMBL/GenBank/DDBJ whole genome shotgun (WGS) entry which is preliminary data.</text>
</comment>
<proteinExistence type="predicted"/>
<dbReference type="Proteomes" id="UP000828941">
    <property type="component" value="Chromosome 14"/>
</dbReference>
<sequence length="171" mass="19711">MDAESSLSQVAPPIFDGESYNLGAVKMESYLEALDLWDAVEEDYEVHLLLENPTMTQISHHKERKTNKFHTTNIAKWNSLRKGFPISMRIGYQDSSKPSAKVFWLLDSMKTPQALTLGLPMPPFTLTLEQEVKIEELRRRNLMDEENVDTEVERILKSIDDRNVMDLVKIS</sequence>
<protein>
    <submittedName>
        <fullName evidence="1">Uncharacterized protein</fullName>
    </submittedName>
</protein>
<organism evidence="1 2">
    <name type="scientific">Bauhinia variegata</name>
    <name type="common">Purple orchid tree</name>
    <name type="synonym">Phanera variegata</name>
    <dbReference type="NCBI Taxonomy" id="167791"/>
    <lineage>
        <taxon>Eukaryota</taxon>
        <taxon>Viridiplantae</taxon>
        <taxon>Streptophyta</taxon>
        <taxon>Embryophyta</taxon>
        <taxon>Tracheophyta</taxon>
        <taxon>Spermatophyta</taxon>
        <taxon>Magnoliopsida</taxon>
        <taxon>eudicotyledons</taxon>
        <taxon>Gunneridae</taxon>
        <taxon>Pentapetalae</taxon>
        <taxon>rosids</taxon>
        <taxon>fabids</taxon>
        <taxon>Fabales</taxon>
        <taxon>Fabaceae</taxon>
        <taxon>Cercidoideae</taxon>
        <taxon>Cercideae</taxon>
        <taxon>Bauhiniinae</taxon>
        <taxon>Bauhinia</taxon>
    </lineage>
</organism>
<keyword evidence="2" id="KW-1185">Reference proteome</keyword>
<accession>A0ACB9KJP6</accession>
<evidence type="ECO:0000313" key="2">
    <source>
        <dbReference type="Proteomes" id="UP000828941"/>
    </source>
</evidence>
<gene>
    <name evidence="1" type="ORF">L6164_037332</name>
</gene>